<reference evidence="1" key="1">
    <citation type="submission" date="2022-07" db="EMBL/GenBank/DDBJ databases">
        <title>Phylogenomic reconstructions and comparative analyses of Kickxellomycotina fungi.</title>
        <authorList>
            <person name="Reynolds N.K."/>
            <person name="Stajich J.E."/>
            <person name="Barry K."/>
            <person name="Grigoriev I.V."/>
            <person name="Crous P."/>
            <person name="Smith M.E."/>
        </authorList>
    </citation>
    <scope>NUCLEOTIDE SEQUENCE</scope>
    <source>
        <strain evidence="1">Benny 63K</strain>
    </source>
</reference>
<evidence type="ECO:0000313" key="2">
    <source>
        <dbReference type="Proteomes" id="UP001150581"/>
    </source>
</evidence>
<dbReference type="EMBL" id="JANBPG010000095">
    <property type="protein sequence ID" value="KAJ1900213.1"/>
    <property type="molecule type" value="Genomic_DNA"/>
</dbReference>
<proteinExistence type="predicted"/>
<organism evidence="1 2">
    <name type="scientific">Kickxella alabastrina</name>
    <dbReference type="NCBI Taxonomy" id="61397"/>
    <lineage>
        <taxon>Eukaryota</taxon>
        <taxon>Fungi</taxon>
        <taxon>Fungi incertae sedis</taxon>
        <taxon>Zoopagomycota</taxon>
        <taxon>Kickxellomycotina</taxon>
        <taxon>Kickxellomycetes</taxon>
        <taxon>Kickxellales</taxon>
        <taxon>Kickxellaceae</taxon>
        <taxon>Kickxella</taxon>
    </lineage>
</organism>
<evidence type="ECO:0000313" key="1">
    <source>
        <dbReference type="EMBL" id="KAJ1900213.1"/>
    </source>
</evidence>
<accession>A0ACC1ISR6</accession>
<dbReference type="Proteomes" id="UP001150581">
    <property type="component" value="Unassembled WGS sequence"/>
</dbReference>
<name>A0ACC1ISR6_9FUNG</name>
<gene>
    <name evidence="1" type="ORF">LPJ66_001619</name>
</gene>
<protein>
    <submittedName>
        <fullName evidence="1">Uncharacterized protein</fullName>
    </submittedName>
</protein>
<sequence>MAGNDDYIPLRDFPGNGVGSAQTSSDEGEQIRKVTPRGASAVPSHSSAGSDNAAVLTPRRYRGQTIVAHSTSNSKLTTLLDDGSRQATGSSASSSRQRTAEHSRSPPVRHTMTATTADDMEIDGGSSTRGGSSFDSILNDLGAEEEALDNQAIANERARAQEPARGIGALSRMWAQGDSAYQPLDVQGTPHRRRRGSPHDEPIWTRRMLVLPAIMLVSMGLLMAVISTVVWVREHTEHPKLHVDAKLFPYRVDRTQLGSSQYSLRLIHTNDMHAHFSPYDANGDACDPKNSTARCVGGSAYVKAVIDHMRLADGVGAENTVLLNGGDEFQGSLMSVLFRGNVSAALLNAFEPEALTLGNHEFDLGPLHLARFLQKVHAPAICANLLFPAGSSDLAALQASVQPFTIIDRHKVGVIGVLTPDAMASSSMGGIKVTDPIAAVNRARAQLNKMGIRRIVVLSHLGYDADRDLAAQADSGIGLIVGSHSHTYLEPPAGADPNGPADGSKSEGAYPTWVSNAADTEWQTAVVQAKSFGEYVGYLDLVFNDDGSLDSKLTRGAPVSVDVASENSLVRGIAPNKRILGILAPFERQASEFATKRIGHADAEFTAPVGGKDATENALGNLVTDAVVWATKQRPTNGTVVLLGTGALRAHLPSGDITRGHLLTALPYDDHMAAVSLSGSALRAIMAGASGNSTALSTVQASGLRRSLTGSTEVRTLVDNLDARPMEGERWEPLDDAREYEVLAPMFLIAGGDSVFPEDLSAKAWVVFPNYRDWVELYITRFSPVSPIIDHRK</sequence>
<keyword evidence="2" id="KW-1185">Reference proteome</keyword>
<comment type="caution">
    <text evidence="1">The sequence shown here is derived from an EMBL/GenBank/DDBJ whole genome shotgun (WGS) entry which is preliminary data.</text>
</comment>